<evidence type="ECO:0000259" key="5">
    <source>
        <dbReference type="Pfam" id="PF00384"/>
    </source>
</evidence>
<dbReference type="Pfam" id="PF01568">
    <property type="entry name" value="Molydop_binding"/>
    <property type="match status" value="1"/>
</dbReference>
<organism evidence="7 8">
    <name type="scientific">Ignisphaera cupida</name>
    <dbReference type="NCBI Taxonomy" id="3050454"/>
    <lineage>
        <taxon>Archaea</taxon>
        <taxon>Thermoproteota</taxon>
        <taxon>Thermoprotei</taxon>
        <taxon>Desulfurococcales</taxon>
        <taxon>Desulfurococcaceae</taxon>
        <taxon>Ignisphaera</taxon>
    </lineage>
</organism>
<keyword evidence="1" id="KW-0479">Metal-binding</keyword>
<evidence type="ECO:0000256" key="2">
    <source>
        <dbReference type="ARBA" id="ARBA00023002"/>
    </source>
</evidence>
<dbReference type="Proteomes" id="UP001529235">
    <property type="component" value="Unassembled WGS sequence"/>
</dbReference>
<dbReference type="Gene3D" id="3.40.228.10">
    <property type="entry name" value="Dimethylsulfoxide Reductase, domain 2"/>
    <property type="match status" value="1"/>
</dbReference>
<feature type="domain" description="Molybdopterin dinucleotide-binding" evidence="6">
    <location>
        <begin position="551"/>
        <end position="644"/>
    </location>
</feature>
<sequence>MNTKVICPFCGFGCPIYINKEDYSMYGYGCAKGLLVKNFAKNLDRILAPHVRSGERFIEVSWDTALNTIASELKKIVKVYGGDSIAFIGCSKCSNEENYIIQKFARFLGSNNIDNCARLCHAISVEVLEKSLGLGAQTNPFSDLLYSKAILIIGYNPVVSHPPLASIIMEARKRGAKVIVIDVRESETAKMADIFIQVKKPGLDYMILLCMINIILSKGLYNKEFLLQKTEGLDGFLSIVKKFDSSFCEEMLMIPRKLIEEAAEEFALAGCGSILWGMGVTQHANAYNNVAAIVNLALLLGYVGRKGCGLYPVRGQNNVQGACDMGCLPNYLPGYARVNDEKARKLFQSAWGVDWIPSIPGYTSVEVFEKALNGDIKALFIIGENPVVSHPNRVLVEKALQNIELVVVNEIRWSETVYLADYVLASAAHTEKDGSYTNSERRVQWSFKVFDPPGNAVPDWVVFSRLGDLMGLRNWRSYESAENILMEISNTVPIYYGITPERLKASEDGLVWPCHNEVCSQRLYQNKFETPTGKARFLSIESNDFKNFSKLILTTFRLGECYNTTLCINNTKGVDIDTAFLSRQDAHLLNIRDGDLIEIATRCGKSTFHAKIDDKIPKGVIAIPWHKKANIITCNSQVGPKNVQPLKSVEILEIKILETSTRNKSIH</sequence>
<evidence type="ECO:0000259" key="6">
    <source>
        <dbReference type="Pfam" id="PF01568"/>
    </source>
</evidence>
<dbReference type="RefSeq" id="WP_285274005.1">
    <property type="nucleotide sequence ID" value="NZ_JASNVW010000003.1"/>
</dbReference>
<dbReference type="AlphaFoldDB" id="A0ABD4Z7W6"/>
<dbReference type="GO" id="GO:0046872">
    <property type="term" value="F:metal ion binding"/>
    <property type="evidence" value="ECO:0007669"/>
    <property type="project" value="UniProtKB-KW"/>
</dbReference>
<dbReference type="GO" id="GO:0051536">
    <property type="term" value="F:iron-sulfur cluster binding"/>
    <property type="evidence" value="ECO:0007669"/>
    <property type="project" value="UniProtKB-KW"/>
</dbReference>
<dbReference type="PANTHER" id="PTHR43105:SF14">
    <property type="entry name" value="FORMATE DEHYDROGENASE H"/>
    <property type="match status" value="1"/>
</dbReference>
<reference evidence="7 8" key="1">
    <citation type="submission" date="2023-05" db="EMBL/GenBank/DDBJ databases">
        <title>A new hyperthermophilic archaea 'Ignisphaera cupida' sp. nov. and description of the family 'Ignisphaeraceae' fam. nov.</title>
        <authorList>
            <person name="Podosokorskaya O.A."/>
            <person name="Elcheninov A.G."/>
            <person name="Klukina A."/>
            <person name="Merkel A.Y."/>
        </authorList>
    </citation>
    <scope>NUCLEOTIDE SEQUENCE [LARGE SCALE GENOMIC DNA]</scope>
    <source>
        <strain evidence="7 8">4213-co</strain>
    </source>
</reference>
<dbReference type="InterPro" id="IPR006657">
    <property type="entry name" value="MoPterin_dinucl-bd_dom"/>
</dbReference>
<evidence type="ECO:0000313" key="8">
    <source>
        <dbReference type="Proteomes" id="UP001529235"/>
    </source>
</evidence>
<name>A0ABD4Z7W6_9CREN</name>
<dbReference type="InterPro" id="IPR006656">
    <property type="entry name" value="Mopterin_OxRdtase"/>
</dbReference>
<keyword evidence="2" id="KW-0560">Oxidoreductase</keyword>
<feature type="domain" description="Molybdopterin oxidoreductase" evidence="5">
    <location>
        <begin position="45"/>
        <end position="467"/>
    </location>
</feature>
<dbReference type="Pfam" id="PF00384">
    <property type="entry name" value="Molybdopterin"/>
    <property type="match status" value="1"/>
</dbReference>
<protein>
    <submittedName>
        <fullName evidence="7">Molybdopterin-dependent oxidoreductase</fullName>
    </submittedName>
</protein>
<dbReference type="SUPFAM" id="SSF50692">
    <property type="entry name" value="ADC-like"/>
    <property type="match status" value="1"/>
</dbReference>
<evidence type="ECO:0000256" key="1">
    <source>
        <dbReference type="ARBA" id="ARBA00022723"/>
    </source>
</evidence>
<dbReference type="SUPFAM" id="SSF53706">
    <property type="entry name" value="Formate dehydrogenase/DMSO reductase, domains 1-3"/>
    <property type="match status" value="1"/>
</dbReference>
<keyword evidence="3" id="KW-0408">Iron</keyword>
<dbReference type="Gene3D" id="2.40.40.20">
    <property type="match status" value="1"/>
</dbReference>
<comment type="caution">
    <text evidence="7">The sequence shown here is derived from an EMBL/GenBank/DDBJ whole genome shotgun (WGS) entry which is preliminary data.</text>
</comment>
<evidence type="ECO:0000313" key="7">
    <source>
        <dbReference type="EMBL" id="MDK6029023.1"/>
    </source>
</evidence>
<dbReference type="InterPro" id="IPR050123">
    <property type="entry name" value="Prok_molybdopt-oxidoreductase"/>
</dbReference>
<proteinExistence type="predicted"/>
<evidence type="ECO:0000256" key="4">
    <source>
        <dbReference type="ARBA" id="ARBA00023014"/>
    </source>
</evidence>
<accession>A0ABD4Z7W6</accession>
<dbReference type="Gene3D" id="3.40.50.740">
    <property type="match status" value="1"/>
</dbReference>
<dbReference type="EMBL" id="JASNVW010000003">
    <property type="protein sequence ID" value="MDK6029023.1"/>
    <property type="molecule type" value="Genomic_DNA"/>
</dbReference>
<evidence type="ECO:0000256" key="3">
    <source>
        <dbReference type="ARBA" id="ARBA00023004"/>
    </source>
</evidence>
<dbReference type="InterPro" id="IPR009010">
    <property type="entry name" value="Asp_de-COase-like_dom_sf"/>
</dbReference>
<keyword evidence="8" id="KW-1185">Reference proteome</keyword>
<dbReference type="GO" id="GO:0016491">
    <property type="term" value="F:oxidoreductase activity"/>
    <property type="evidence" value="ECO:0007669"/>
    <property type="project" value="UniProtKB-KW"/>
</dbReference>
<dbReference type="PANTHER" id="PTHR43105">
    <property type="entry name" value="RESPIRATORY NITRATE REDUCTASE"/>
    <property type="match status" value="1"/>
</dbReference>
<gene>
    <name evidence="7" type="ORF">QPL79_06565</name>
</gene>
<keyword evidence="4" id="KW-0411">Iron-sulfur</keyword>